<protein>
    <submittedName>
        <fullName evidence="2">Uncharacterized protein</fullName>
    </submittedName>
</protein>
<gene>
    <name evidence="2" type="ORF">HMPREF1705_03896</name>
</gene>
<dbReference type="Proteomes" id="UP000005273">
    <property type="component" value="Unassembled WGS sequence"/>
</dbReference>
<name>A0A0T5X8J4_9BACT</name>
<keyword evidence="3" id="KW-1185">Reference proteome</keyword>
<comment type="caution">
    <text evidence="2">The sequence shown here is derived from an EMBL/GenBank/DDBJ whole genome shotgun (WGS) entry which is preliminary data.</text>
</comment>
<keyword evidence="1" id="KW-0732">Signal</keyword>
<dbReference type="STRING" id="592015.HMPREF1705_03896"/>
<dbReference type="AlphaFoldDB" id="A0A0T5X8J4"/>
<organism evidence="2 3">
    <name type="scientific">Acetomicrobium hydrogeniformans ATCC BAA-1850</name>
    <dbReference type="NCBI Taxonomy" id="592015"/>
    <lineage>
        <taxon>Bacteria</taxon>
        <taxon>Thermotogati</taxon>
        <taxon>Synergistota</taxon>
        <taxon>Synergistia</taxon>
        <taxon>Synergistales</taxon>
        <taxon>Acetomicrobiaceae</taxon>
        <taxon>Acetomicrobium</taxon>
    </lineage>
</organism>
<feature type="signal peptide" evidence="1">
    <location>
        <begin position="1"/>
        <end position="23"/>
    </location>
</feature>
<dbReference type="EMBL" id="ACJX03000001">
    <property type="protein sequence ID" value="KRT34657.1"/>
    <property type="molecule type" value="Genomic_DNA"/>
</dbReference>
<accession>A0A0T5X8J4</accession>
<evidence type="ECO:0000256" key="1">
    <source>
        <dbReference type="SAM" id="SignalP"/>
    </source>
</evidence>
<sequence length="138" mass="16203">MKKSAIAVLAVTILICFFGLALAQGSYGFNGKHLGYTQHNIFTPNTIKEWNHGHATNHIAGYRYYSAVVPYKVKIPTYINHNIRHIQQHRFNLRSTLYTDPANRFRIYRLHESMLSLQNEIDSWKSRQKIKLHDLYEK</sequence>
<evidence type="ECO:0000313" key="2">
    <source>
        <dbReference type="EMBL" id="KRT34657.1"/>
    </source>
</evidence>
<proteinExistence type="predicted"/>
<evidence type="ECO:0000313" key="3">
    <source>
        <dbReference type="Proteomes" id="UP000005273"/>
    </source>
</evidence>
<feature type="chain" id="PRO_5006666474" evidence="1">
    <location>
        <begin position="24"/>
        <end position="138"/>
    </location>
</feature>
<reference evidence="3" key="1">
    <citation type="submission" date="2012-09" db="EMBL/GenBank/DDBJ databases">
        <authorList>
            <person name="Weinstock G."/>
            <person name="Sodergren E."/>
            <person name="Clifton S."/>
            <person name="Fulton L."/>
            <person name="Fulton B."/>
            <person name="Courtney L."/>
            <person name="Fronick C."/>
            <person name="Harrison M."/>
            <person name="Strong C."/>
            <person name="Farmer C."/>
            <person name="Delehaunty K."/>
            <person name="Markovic C."/>
            <person name="Hall O."/>
            <person name="Minx P."/>
            <person name="Tomlinson C."/>
            <person name="Mitreva M."/>
            <person name="Nelson J."/>
            <person name="Hou S."/>
            <person name="Wollam A."/>
            <person name="Pepin K.H."/>
            <person name="Johnson M."/>
            <person name="Bhonagiri V."/>
            <person name="Nash W.E."/>
            <person name="Suruliraj S."/>
            <person name="Warren W."/>
            <person name="Chinwalla A."/>
            <person name="Mardis E.R."/>
            <person name="Wilson R.K."/>
        </authorList>
    </citation>
    <scope>NUCLEOTIDE SEQUENCE [LARGE SCALE GENOMIC DNA]</scope>
    <source>
        <strain evidence="3">OS1</strain>
    </source>
</reference>